<dbReference type="EMBL" id="NMQT01000029">
    <property type="protein sequence ID" value="OXM57244.1"/>
    <property type="molecule type" value="Genomic_DNA"/>
</dbReference>
<accession>A0A229SF36</accession>
<dbReference type="Proteomes" id="UP000215223">
    <property type="component" value="Unassembled WGS sequence"/>
</dbReference>
<evidence type="ECO:0000259" key="1">
    <source>
        <dbReference type="Pfam" id="PF01593"/>
    </source>
</evidence>
<reference evidence="2 3" key="1">
    <citation type="submission" date="2017-07" db="EMBL/GenBank/DDBJ databases">
        <title>Amycolatopsis thailandensis Genome sequencing and assembly.</title>
        <authorList>
            <person name="Kaur N."/>
            <person name="Mayilraj S."/>
        </authorList>
    </citation>
    <scope>NUCLEOTIDE SEQUENCE [LARGE SCALE GENOMIC DNA]</scope>
    <source>
        <strain evidence="2 3">JCM 16380</strain>
    </source>
</reference>
<evidence type="ECO:0000313" key="2">
    <source>
        <dbReference type="EMBL" id="OXM57244.1"/>
    </source>
</evidence>
<name>A0A229SF36_9PSEU</name>
<dbReference type="PANTHER" id="PTHR42841">
    <property type="entry name" value="AMINE OXIDASE"/>
    <property type="match status" value="1"/>
</dbReference>
<dbReference type="Pfam" id="PF01593">
    <property type="entry name" value="Amino_oxidase"/>
    <property type="match status" value="1"/>
</dbReference>
<dbReference type="AlphaFoldDB" id="A0A229SF36"/>
<sequence>MAAHETEVVIVGAGLAGLSAGLSFHRAGIPCVVLEAGDEVGGRVRTDVVDGFRLDRGFQILNPAYPAIRRLVDVDALRLGRFWRAVRVADGDRLSLLGNPLDAPKAVRDVAARRHLSAKDLAALGVLTARAAAGPAQAIVRGEDRATLDELRGAGLSERAIDSVFRPFLSGVFLEDGLSTSSRFFRLVWRTFLRSAPSLPALGMGELPRQLSRSLPSATVRTGTPVEEVRDGQVRTAGGDVWKARAVVVATDGSTAARLVPGAPEPSWNSVTTWYFTPPRSPLREPVLVIDGQSGPILNTAVLSEVCPTYAPEGACLVSASALTPLGERDVRRALSRMYRTDASLWPLAGRYEIPRALPAMPAPHDFRRPIRFGETTFVCGDHRDTSSLQGALASGARVARMVTAGFPPGVPPSPKGSRPS</sequence>
<proteinExistence type="predicted"/>
<dbReference type="GO" id="GO:0016491">
    <property type="term" value="F:oxidoreductase activity"/>
    <property type="evidence" value="ECO:0007669"/>
    <property type="project" value="InterPro"/>
</dbReference>
<dbReference type="InterPro" id="IPR036188">
    <property type="entry name" value="FAD/NAD-bd_sf"/>
</dbReference>
<comment type="caution">
    <text evidence="2">The sequence shown here is derived from an EMBL/GenBank/DDBJ whole genome shotgun (WGS) entry which is preliminary data.</text>
</comment>
<dbReference type="SUPFAM" id="SSF51905">
    <property type="entry name" value="FAD/NAD(P)-binding domain"/>
    <property type="match status" value="1"/>
</dbReference>
<dbReference type="InterPro" id="IPR002937">
    <property type="entry name" value="Amino_oxidase"/>
</dbReference>
<dbReference type="RefSeq" id="WP_093933377.1">
    <property type="nucleotide sequence ID" value="NZ_NMQT01000029.1"/>
</dbReference>
<feature type="domain" description="Amine oxidase" evidence="1">
    <location>
        <begin position="15"/>
        <end position="403"/>
    </location>
</feature>
<keyword evidence="3" id="KW-1185">Reference proteome</keyword>
<protein>
    <submittedName>
        <fullName evidence="2">Oxidoreductase</fullName>
    </submittedName>
</protein>
<dbReference type="OrthoDB" id="9767561at2"/>
<evidence type="ECO:0000313" key="3">
    <source>
        <dbReference type="Proteomes" id="UP000215223"/>
    </source>
</evidence>
<organism evidence="2 3">
    <name type="scientific">Amycolatopsis thailandensis</name>
    <dbReference type="NCBI Taxonomy" id="589330"/>
    <lineage>
        <taxon>Bacteria</taxon>
        <taxon>Bacillati</taxon>
        <taxon>Actinomycetota</taxon>
        <taxon>Actinomycetes</taxon>
        <taxon>Pseudonocardiales</taxon>
        <taxon>Pseudonocardiaceae</taxon>
        <taxon>Amycolatopsis</taxon>
    </lineage>
</organism>
<dbReference type="Gene3D" id="3.50.50.60">
    <property type="entry name" value="FAD/NAD(P)-binding domain"/>
    <property type="match status" value="1"/>
</dbReference>
<gene>
    <name evidence="2" type="ORF">CFP71_09040</name>
</gene>